<keyword evidence="2" id="KW-1185">Reference proteome</keyword>
<dbReference type="Proteomes" id="UP001420932">
    <property type="component" value="Unassembled WGS sequence"/>
</dbReference>
<name>A0AAP0PGP5_9MAGN</name>
<reference evidence="1 2" key="1">
    <citation type="submission" date="2024-01" db="EMBL/GenBank/DDBJ databases">
        <title>Genome assemblies of Stephania.</title>
        <authorList>
            <person name="Yang L."/>
        </authorList>
    </citation>
    <scope>NUCLEOTIDE SEQUENCE [LARGE SCALE GENOMIC DNA]</scope>
    <source>
        <strain evidence="1">YNDBR</strain>
        <tissue evidence="1">Leaf</tissue>
    </source>
</reference>
<dbReference type="Gene3D" id="3.40.367.20">
    <property type="match status" value="1"/>
</dbReference>
<organism evidence="1 2">
    <name type="scientific">Stephania yunnanensis</name>
    <dbReference type="NCBI Taxonomy" id="152371"/>
    <lineage>
        <taxon>Eukaryota</taxon>
        <taxon>Viridiplantae</taxon>
        <taxon>Streptophyta</taxon>
        <taxon>Embryophyta</taxon>
        <taxon>Tracheophyta</taxon>
        <taxon>Spermatophyta</taxon>
        <taxon>Magnoliopsida</taxon>
        <taxon>Ranunculales</taxon>
        <taxon>Menispermaceae</taxon>
        <taxon>Menispermoideae</taxon>
        <taxon>Cissampelideae</taxon>
        <taxon>Stephania</taxon>
    </lineage>
</organism>
<gene>
    <name evidence="1" type="ORF">Syun_012762</name>
</gene>
<sequence length="209" mass="23314">MERWQNARTPASARDSGVDGVKIGSKSGYIWLNMTRKLVPFGHYDDVDAVATIIIGTDTNACYAERIDAIIKCQGLLMNFRGMIDEQLVRPLTSLTVEIKSLLKPIISVEEVPGYSIRCPILHVDECTSVLICWCLCVAALAPPSYYLFFLLSFLPHSGIPPFNHDHEGPSNDIPCSNRRTLCMTTPPPIAVTPVTYTNFLSNYYMVLR</sequence>
<dbReference type="EMBL" id="JBBNAF010000005">
    <property type="protein sequence ID" value="KAK9143362.1"/>
    <property type="molecule type" value="Genomic_DNA"/>
</dbReference>
<evidence type="ECO:0000313" key="1">
    <source>
        <dbReference type="EMBL" id="KAK9143362.1"/>
    </source>
</evidence>
<evidence type="ECO:0000313" key="2">
    <source>
        <dbReference type="Proteomes" id="UP001420932"/>
    </source>
</evidence>
<proteinExistence type="predicted"/>
<accession>A0AAP0PGP5</accession>
<dbReference type="AlphaFoldDB" id="A0AAP0PGP5"/>
<protein>
    <submittedName>
        <fullName evidence="1">Uncharacterized protein</fullName>
    </submittedName>
</protein>
<comment type="caution">
    <text evidence="1">The sequence shown here is derived from an EMBL/GenBank/DDBJ whole genome shotgun (WGS) entry which is preliminary data.</text>
</comment>